<dbReference type="AlphaFoldDB" id="A0A3D9L5J8"/>
<dbReference type="OrthoDB" id="1123498at2"/>
<dbReference type="GO" id="GO:0007165">
    <property type="term" value="P:signal transduction"/>
    <property type="evidence" value="ECO:0007669"/>
    <property type="project" value="UniProtKB-KW"/>
</dbReference>
<evidence type="ECO:0000259" key="4">
    <source>
        <dbReference type="PROSITE" id="PS50111"/>
    </source>
</evidence>
<dbReference type="PROSITE" id="PS50111">
    <property type="entry name" value="CHEMOTAXIS_TRANSDUC_2"/>
    <property type="match status" value="1"/>
</dbReference>
<proteinExistence type="inferred from homology"/>
<dbReference type="Pfam" id="PF00015">
    <property type="entry name" value="MCPsignal"/>
    <property type="match status" value="1"/>
</dbReference>
<evidence type="ECO:0000256" key="1">
    <source>
        <dbReference type="ARBA" id="ARBA00023224"/>
    </source>
</evidence>
<evidence type="ECO:0000256" key="2">
    <source>
        <dbReference type="ARBA" id="ARBA00029447"/>
    </source>
</evidence>
<dbReference type="EMBL" id="QREG01000006">
    <property type="protein sequence ID" value="REE00074.1"/>
    <property type="molecule type" value="Genomic_DNA"/>
</dbReference>
<name>A0A3D9L5J8_MARFU</name>
<feature type="domain" description="HAMP" evidence="5">
    <location>
        <begin position="2"/>
        <end position="54"/>
    </location>
</feature>
<dbReference type="GO" id="GO:0016020">
    <property type="term" value="C:membrane"/>
    <property type="evidence" value="ECO:0007669"/>
    <property type="project" value="InterPro"/>
</dbReference>
<comment type="caution">
    <text evidence="6">The sequence shown here is derived from an EMBL/GenBank/DDBJ whole genome shotgun (WGS) entry which is preliminary data.</text>
</comment>
<keyword evidence="7" id="KW-1185">Reference proteome</keyword>
<protein>
    <submittedName>
        <fullName evidence="6">Methyl-accepting chemotaxis protein</fullName>
    </submittedName>
</protein>
<dbReference type="SMART" id="SM00283">
    <property type="entry name" value="MA"/>
    <property type="match status" value="1"/>
</dbReference>
<reference evidence="6 7" key="1">
    <citation type="submission" date="2018-07" db="EMBL/GenBank/DDBJ databases">
        <title>Genomic Encyclopedia of Type Strains, Phase IV (KMG-IV): sequencing the most valuable type-strain genomes for metagenomic binning, comparative biology and taxonomic classification.</title>
        <authorList>
            <person name="Goeker M."/>
        </authorList>
    </citation>
    <scope>NUCLEOTIDE SEQUENCE [LARGE SCALE GENOMIC DNA]</scope>
    <source>
        <strain evidence="6 7">DSM 4134</strain>
    </source>
</reference>
<dbReference type="PANTHER" id="PTHR32089">
    <property type="entry name" value="METHYL-ACCEPTING CHEMOTAXIS PROTEIN MCPB"/>
    <property type="match status" value="1"/>
</dbReference>
<keyword evidence="1 3" id="KW-0807">Transducer</keyword>
<dbReference type="PROSITE" id="PS50885">
    <property type="entry name" value="HAMP"/>
    <property type="match status" value="1"/>
</dbReference>
<comment type="similarity">
    <text evidence="2">Belongs to the methyl-accepting chemotaxis (MCP) protein family.</text>
</comment>
<evidence type="ECO:0000259" key="5">
    <source>
        <dbReference type="PROSITE" id="PS50885"/>
    </source>
</evidence>
<evidence type="ECO:0000313" key="6">
    <source>
        <dbReference type="EMBL" id="REE00074.1"/>
    </source>
</evidence>
<organism evidence="6 7">
    <name type="scientific">Marinoscillum furvescens DSM 4134</name>
    <dbReference type="NCBI Taxonomy" id="1122208"/>
    <lineage>
        <taxon>Bacteria</taxon>
        <taxon>Pseudomonadati</taxon>
        <taxon>Bacteroidota</taxon>
        <taxon>Cytophagia</taxon>
        <taxon>Cytophagales</taxon>
        <taxon>Reichenbachiellaceae</taxon>
        <taxon>Marinoscillum</taxon>
    </lineage>
</organism>
<feature type="domain" description="Methyl-accepting transducer" evidence="4">
    <location>
        <begin position="73"/>
        <end position="330"/>
    </location>
</feature>
<accession>A0A3D9L5J8</accession>
<sequence length="375" mass="40723">MDSFSEPFQHINSIANALANGDLTQRYEASTQGDIQKTTQNINHGLDKVQSLLNQIASRATEIGQSSAELNSSSHEMKYNTTEIASAVSQMSNGSAHQLTKVDEASALIEHAFNYSNTTDKISKQIFETAQQGKATSEEGAQIVNNFIAAIDTIAETSQSTRLLMDSLVDRSKEIDRVLKVIAEISAQTNLLALNAAIEAAQAGDAGRGFAVVADEIRKLAESSKNSTREIEQIVKDIQRETSETENAIQQMDRHVKDGHSASKNATRAFEDTASMAEKTVALSEQILDATGKQKEDLANVVRITESVVVIAEQSASGSEEIASSTSQLSQGMSLFSEKFDRLAYIATSLEEGLTHFKLHKDSTTYTKDAELSHE</sequence>
<dbReference type="Gene3D" id="1.10.287.950">
    <property type="entry name" value="Methyl-accepting chemotaxis protein"/>
    <property type="match status" value="1"/>
</dbReference>
<dbReference type="PANTHER" id="PTHR32089:SF112">
    <property type="entry name" value="LYSOZYME-LIKE PROTEIN-RELATED"/>
    <property type="match status" value="1"/>
</dbReference>
<dbReference type="Proteomes" id="UP000256779">
    <property type="component" value="Unassembled WGS sequence"/>
</dbReference>
<dbReference type="InterPro" id="IPR003660">
    <property type="entry name" value="HAMP_dom"/>
</dbReference>
<dbReference type="InterPro" id="IPR004089">
    <property type="entry name" value="MCPsignal_dom"/>
</dbReference>
<evidence type="ECO:0000313" key="7">
    <source>
        <dbReference type="Proteomes" id="UP000256779"/>
    </source>
</evidence>
<evidence type="ECO:0000256" key="3">
    <source>
        <dbReference type="PROSITE-ProRule" id="PRU00284"/>
    </source>
</evidence>
<dbReference type="SUPFAM" id="SSF58104">
    <property type="entry name" value="Methyl-accepting chemotaxis protein (MCP) signaling domain"/>
    <property type="match status" value="1"/>
</dbReference>
<gene>
    <name evidence="6" type="ORF">C7460_10611</name>
</gene>